<comment type="similarity">
    <text evidence="1 5">Belongs to the FliD family.</text>
</comment>
<feature type="domain" description="Flagellar hook-associated protein 2 N-terminal" evidence="6">
    <location>
        <begin position="14"/>
        <end position="114"/>
    </location>
</feature>
<dbReference type="InterPro" id="IPR003481">
    <property type="entry name" value="FliD_N"/>
</dbReference>
<comment type="subunit">
    <text evidence="2 5">Homopentamer.</text>
</comment>
<organism evidence="8 9">
    <name type="scientific">Terrisporobacter petrolearius</name>
    <dbReference type="NCBI Taxonomy" id="1460447"/>
    <lineage>
        <taxon>Bacteria</taxon>
        <taxon>Bacillati</taxon>
        <taxon>Bacillota</taxon>
        <taxon>Clostridia</taxon>
        <taxon>Peptostreptococcales</taxon>
        <taxon>Peptostreptococcaceae</taxon>
        <taxon>Terrisporobacter</taxon>
    </lineage>
</organism>
<sequence length="558" mass="62281">MSSVSGIRLPGLATGMDTETMVKEMLTGEQNKIDKAKQKEQTLKWQQEIYREVINDVKGFNDKYFSFTSKDSILISSAWNTLAVNSSNPNVITATGSAGANQVDYKFDVKKLAQPPRAESSTSLSGKTIKKDSNLKDLGLSGENTFVIRYGDGENEVSKPITIRTENTYKKEIVPIQQVDADGKPMVDADGKPVYVQKVDVDGKPMVDADGKPVYETKEIDVLDQPADTIETLVKKINNSTSGEVKASYSEMTGKFTIESSKTGSDSSLKIVSQDGTTESGALDFIGFKAKNFTGTNSEVLVTSGSFSKTLEEQSNSFTIDGIKYNVHAEGTSELTSKQDVQPVVDKMKAFVEDYNKIMDKVYDTLIQKTNREYPPLTESQKKDMDEDEIKKWEEKAKKGLLRNDSDMRKFMDDMQKSIFGDNMQVLNEMGLKSHENYNKRGQISLDETKFIKALENNSDKVYDMLAKGSSSVMENMKSTIGKYVGNSSSIFAKKAGLDKTASATNNFYSEQLKKQADAIKELQRKMNNKENDLYKKFGLLESNMNKFNSQMNYFAQM</sequence>
<evidence type="ECO:0000313" key="8">
    <source>
        <dbReference type="EMBL" id="XAM40823.1"/>
    </source>
</evidence>
<reference evidence="8 9" key="1">
    <citation type="submission" date="2024-04" db="EMBL/GenBank/DDBJ databases">
        <title>Isolation and characterization of novel acetogenic strains of the genera Terrisporobacter and Acetoanaerobium.</title>
        <authorList>
            <person name="Boeer T."/>
            <person name="Schueler M.A."/>
            <person name="Lueschen A."/>
            <person name="Eysell L."/>
            <person name="Droege J."/>
            <person name="Heinemann M."/>
            <person name="Engelhardt L."/>
            <person name="Basen M."/>
            <person name="Daniel R."/>
        </authorList>
    </citation>
    <scope>NUCLEOTIDE SEQUENCE [LARGE SCALE GENOMIC DNA]</scope>
    <source>
        <strain evidence="8 9">ELB</strain>
    </source>
</reference>
<dbReference type="InterPro" id="IPR040026">
    <property type="entry name" value="FliD"/>
</dbReference>
<dbReference type="InterPro" id="IPR010809">
    <property type="entry name" value="FliD_C"/>
</dbReference>
<keyword evidence="5" id="KW-0964">Secreted</keyword>
<dbReference type="EMBL" id="CP154622">
    <property type="protein sequence ID" value="XAM40823.1"/>
    <property type="molecule type" value="Genomic_DNA"/>
</dbReference>
<evidence type="ECO:0000259" key="6">
    <source>
        <dbReference type="Pfam" id="PF02465"/>
    </source>
</evidence>
<proteinExistence type="inferred from homology"/>
<evidence type="ECO:0000256" key="3">
    <source>
        <dbReference type="ARBA" id="ARBA00023054"/>
    </source>
</evidence>
<name>A0ABZ3FDV1_9FIRM</name>
<comment type="subcellular location">
    <subcellularLocation>
        <location evidence="5">Secreted</location>
    </subcellularLocation>
    <subcellularLocation>
        <location evidence="5">Bacterial flagellum</location>
    </subcellularLocation>
</comment>
<accession>A0ABZ3FDV1</accession>
<dbReference type="Proteomes" id="UP001477947">
    <property type="component" value="Chromosome"/>
</dbReference>
<dbReference type="RefSeq" id="WP_343338904.1">
    <property type="nucleotide sequence ID" value="NZ_CP154622.1"/>
</dbReference>
<keyword evidence="4 5" id="KW-0975">Bacterial flagellum</keyword>
<evidence type="ECO:0000256" key="4">
    <source>
        <dbReference type="ARBA" id="ARBA00023143"/>
    </source>
</evidence>
<dbReference type="PANTHER" id="PTHR30288:SF0">
    <property type="entry name" value="FLAGELLAR HOOK-ASSOCIATED PROTEIN 2"/>
    <property type="match status" value="1"/>
</dbReference>
<feature type="domain" description="Flagellar hook-associated protein 2 C-terminal" evidence="7">
    <location>
        <begin position="310"/>
        <end position="550"/>
    </location>
</feature>
<feature type="coiled-coil region" evidence="5">
    <location>
        <begin position="506"/>
        <end position="533"/>
    </location>
</feature>
<comment type="function">
    <text evidence="5">Required for morphogenesis and for the elongation of the flagellar filament by facilitating polymerization of the flagellin monomers at the tip of growing filament. Forms a capping structure, which prevents flagellin subunits (transported through the central channel of the flagellum) from leaking out without polymerization at the distal end.</text>
</comment>
<evidence type="ECO:0000313" key="9">
    <source>
        <dbReference type="Proteomes" id="UP001477947"/>
    </source>
</evidence>
<evidence type="ECO:0000259" key="7">
    <source>
        <dbReference type="Pfam" id="PF07195"/>
    </source>
</evidence>
<keyword evidence="9" id="KW-1185">Reference proteome</keyword>
<gene>
    <name evidence="8" type="ORF">TPELB_11330</name>
</gene>
<keyword evidence="3 5" id="KW-0175">Coiled coil</keyword>
<dbReference type="Pfam" id="PF02465">
    <property type="entry name" value="FliD_N"/>
    <property type="match status" value="1"/>
</dbReference>
<evidence type="ECO:0000256" key="1">
    <source>
        <dbReference type="ARBA" id="ARBA00009764"/>
    </source>
</evidence>
<protein>
    <recommendedName>
        <fullName evidence="5">Flagellar hook-associated protein 2</fullName>
        <shortName evidence="5">HAP2</shortName>
    </recommendedName>
    <alternativeName>
        <fullName evidence="5">Flagellar cap protein</fullName>
    </alternativeName>
</protein>
<evidence type="ECO:0000256" key="2">
    <source>
        <dbReference type="ARBA" id="ARBA00011255"/>
    </source>
</evidence>
<dbReference type="PANTHER" id="PTHR30288">
    <property type="entry name" value="FLAGELLAR CAP/ASSEMBLY PROTEIN FLID"/>
    <property type="match status" value="1"/>
</dbReference>
<evidence type="ECO:0000256" key="5">
    <source>
        <dbReference type="RuleBase" id="RU362066"/>
    </source>
</evidence>
<dbReference type="Pfam" id="PF07195">
    <property type="entry name" value="FliD_C"/>
    <property type="match status" value="1"/>
</dbReference>